<dbReference type="SUPFAM" id="SSF81901">
    <property type="entry name" value="HCP-like"/>
    <property type="match status" value="1"/>
</dbReference>
<dbReference type="GO" id="GO:0010972">
    <property type="term" value="P:negative regulation of G2/M transition of mitotic cell cycle"/>
    <property type="evidence" value="ECO:0007669"/>
    <property type="project" value="TreeGrafter"/>
</dbReference>
<dbReference type="eggNOG" id="ENOG502QV88">
    <property type="taxonomic scope" value="Eukaryota"/>
</dbReference>
<feature type="region of interest" description="Disordered" evidence="1">
    <location>
        <begin position="46"/>
        <end position="71"/>
    </location>
</feature>
<dbReference type="AlphaFoldDB" id="H8WY03"/>
<organism evidence="2 3">
    <name type="scientific">Candida orthopsilosis (strain 90-125)</name>
    <name type="common">Yeast</name>
    <dbReference type="NCBI Taxonomy" id="1136231"/>
    <lineage>
        <taxon>Eukaryota</taxon>
        <taxon>Fungi</taxon>
        <taxon>Dikarya</taxon>
        <taxon>Ascomycota</taxon>
        <taxon>Saccharomycotina</taxon>
        <taxon>Pichiomycetes</taxon>
        <taxon>Debaryomycetaceae</taxon>
        <taxon>Candida/Lodderomyces clade</taxon>
        <taxon>Candida</taxon>
    </lineage>
</organism>
<dbReference type="InterPro" id="IPR011990">
    <property type="entry name" value="TPR-like_helical_dom_sf"/>
</dbReference>
<reference evidence="2 3" key="1">
    <citation type="journal article" date="2012" name="PLoS ONE">
        <title>Sequence and analysis of the genome of the pathogenic yeast Candida orthopsilosis.</title>
        <authorList>
            <person name="Riccombeni A."/>
            <person name="Vidanes G."/>
            <person name="Proux-Wera E."/>
            <person name="Wolfe K.H."/>
            <person name="Butler G."/>
        </authorList>
    </citation>
    <scope>NUCLEOTIDE SEQUENCE [LARGE SCALE GENOMIC DNA]</scope>
    <source>
        <strain evidence="2 3">Co 90-125</strain>
    </source>
</reference>
<dbReference type="PANTHER" id="PTHR43628:SF11">
    <property type="entry name" value="PROTEIN DSF2"/>
    <property type="match status" value="1"/>
</dbReference>
<feature type="region of interest" description="Disordered" evidence="1">
    <location>
        <begin position="128"/>
        <end position="162"/>
    </location>
</feature>
<keyword evidence="3" id="KW-1185">Reference proteome</keyword>
<feature type="region of interest" description="Disordered" evidence="1">
    <location>
        <begin position="273"/>
        <end position="315"/>
    </location>
</feature>
<dbReference type="InterPro" id="IPR052945">
    <property type="entry name" value="Mitotic_Regulator"/>
</dbReference>
<dbReference type="GeneID" id="14536957"/>
<dbReference type="Proteomes" id="UP000005018">
    <property type="component" value="Chromosome 1"/>
</dbReference>
<accession>H8WY03</accession>
<dbReference type="InterPro" id="IPR006597">
    <property type="entry name" value="Sel1-like"/>
</dbReference>
<proteinExistence type="predicted"/>
<sequence>MNEHLSLSKSDRDSVYSFDSVSTNERLLDRLDFDNESIMSVDSYRSSNIGSQSLPGGRNDSFRARDANPDSLKQQSWLTNDLSQHNGLMLPQQPMNNLSAIRRMKDYTKPTDLTRGNVLDRRQLGSFSNRNSTKVNRDSTGRGTIFSEPNNANDMSDSTTQSWRKELPPNINYAQNGVTNFIQPNINSQSSFNTSSHSIDGTSLTKPDIFLQRNESRAGLLSRATNSSVASVDSRDVLTTDKFYTSNKLSAYNESVDMANNEMSDLNLKSKLEDKSSYVSTHSEKTDEKRLLLPHNNTARSSHVKERPSGGTESNISAQEHLYGHALALSENRAESVRGQVLKSQELSPESRTLISQELRAQGKHREASYQLQIAANEPFNNTKAMYLYALALKHGQGVKQNYNASLKWLCKCILRTPVSENNLQSNSGHPLPNTGIVASRLDKLSQQDLLQLVLASFRNSENSGGLANGETPEMLYKKFKSYSKSEVNKILAKNKSKSDVVALSYFELGVYLLNGIGGSSNSKTDEANGIILLSKSAAMCNVEAMEQLGEVWATKTKYRKKDLSKAAAWLRSAEIFGAKSIGNSWIYKEKYLRSNTN</sequence>
<dbReference type="Gene3D" id="1.25.40.10">
    <property type="entry name" value="Tetratricopeptide repeat domain"/>
    <property type="match status" value="2"/>
</dbReference>
<evidence type="ECO:0000313" key="3">
    <source>
        <dbReference type="Proteomes" id="UP000005018"/>
    </source>
</evidence>
<dbReference type="RefSeq" id="XP_003866390.1">
    <property type="nucleotide sequence ID" value="XM_003866342.1"/>
</dbReference>
<protein>
    <submittedName>
        <fullName evidence="2">Cohesin complex subunit</fullName>
    </submittedName>
</protein>
<evidence type="ECO:0000256" key="1">
    <source>
        <dbReference type="SAM" id="MobiDB-lite"/>
    </source>
</evidence>
<feature type="compositionally biased region" description="Basic and acidic residues" evidence="1">
    <location>
        <begin position="273"/>
        <end position="291"/>
    </location>
</feature>
<dbReference type="KEGG" id="cot:CORT_0A05630"/>
<feature type="compositionally biased region" description="Polar residues" evidence="1">
    <location>
        <begin position="147"/>
        <end position="162"/>
    </location>
</feature>
<name>H8WY03_CANO9</name>
<dbReference type="HOGENOM" id="CLU_400126_0_0_1"/>
<dbReference type="Pfam" id="PF08238">
    <property type="entry name" value="Sel1"/>
    <property type="match status" value="3"/>
</dbReference>
<dbReference type="OrthoDB" id="2148946at2759"/>
<dbReference type="PANTHER" id="PTHR43628">
    <property type="entry name" value="ACTIVATOR OF C KINASE PROTEIN 1-RELATED"/>
    <property type="match status" value="1"/>
</dbReference>
<dbReference type="EMBL" id="HE681719">
    <property type="protein sequence ID" value="CCG20950.1"/>
    <property type="molecule type" value="Genomic_DNA"/>
</dbReference>
<evidence type="ECO:0000313" key="2">
    <source>
        <dbReference type="EMBL" id="CCG20950.1"/>
    </source>
</evidence>
<dbReference type="GO" id="GO:0032153">
    <property type="term" value="C:cell division site"/>
    <property type="evidence" value="ECO:0007669"/>
    <property type="project" value="TreeGrafter"/>
</dbReference>
<gene>
    <name evidence="2" type="ORF">CORT_0A05630</name>
</gene>